<comment type="similarity">
    <text evidence="1">Belongs to the SCO1/2 family.</text>
</comment>
<protein>
    <submittedName>
        <fullName evidence="4">SCO family protein</fullName>
    </submittedName>
</protein>
<gene>
    <name evidence="4" type="ORF">OPS25_10880</name>
</gene>
<dbReference type="Gene3D" id="3.40.30.10">
    <property type="entry name" value="Glutaredoxin"/>
    <property type="match status" value="1"/>
</dbReference>
<dbReference type="CDD" id="cd02968">
    <property type="entry name" value="SCO"/>
    <property type="match status" value="1"/>
</dbReference>
<evidence type="ECO:0000256" key="2">
    <source>
        <dbReference type="ARBA" id="ARBA00023008"/>
    </source>
</evidence>
<dbReference type="PANTHER" id="PTHR12151:SF25">
    <property type="entry name" value="LINALOOL DEHYDRATASE_ISOMERASE DOMAIN-CONTAINING PROTEIN"/>
    <property type="match status" value="1"/>
</dbReference>
<dbReference type="InterPro" id="IPR003782">
    <property type="entry name" value="SCO1/SenC"/>
</dbReference>
<dbReference type="RefSeq" id="WP_265617745.1">
    <property type="nucleotide sequence ID" value="NZ_JAPFRD010000011.1"/>
</dbReference>
<dbReference type="Pfam" id="PF02630">
    <property type="entry name" value="SCO1-SenC"/>
    <property type="match status" value="1"/>
</dbReference>
<evidence type="ECO:0000313" key="5">
    <source>
        <dbReference type="Proteomes" id="UP001142810"/>
    </source>
</evidence>
<dbReference type="InterPro" id="IPR036249">
    <property type="entry name" value="Thioredoxin-like_sf"/>
</dbReference>
<sequence>MKQHTIVGVVALLALLGGVIGAIYIAPPGFDSRPETEFLSEYPTPRALATVNLTDQKGEPFTLETLKGKWSLLFLGYTFCPDICPTTLASLNRIYPELQQIQSEHPIQVVFISVDPKRDTRARLREYTHFFNDEFVAATGDHDQLFPFVRSMGLMYALSESTENPNYLVDHSASVILVNPQAQVIGRFKPVHQQGMPAITDSQQILHDMAALAAD</sequence>
<evidence type="ECO:0000256" key="1">
    <source>
        <dbReference type="ARBA" id="ARBA00010996"/>
    </source>
</evidence>
<evidence type="ECO:0000313" key="4">
    <source>
        <dbReference type="EMBL" id="MCW8108998.1"/>
    </source>
</evidence>
<organism evidence="4 5">
    <name type="scientific">Alteromonas aquimaris</name>
    <dbReference type="NCBI Taxonomy" id="2998417"/>
    <lineage>
        <taxon>Bacteria</taxon>
        <taxon>Pseudomonadati</taxon>
        <taxon>Pseudomonadota</taxon>
        <taxon>Gammaproteobacteria</taxon>
        <taxon>Alteromonadales</taxon>
        <taxon>Alteromonadaceae</taxon>
        <taxon>Alteromonas/Salinimonas group</taxon>
        <taxon>Alteromonas</taxon>
    </lineage>
</organism>
<dbReference type="InterPro" id="IPR013766">
    <property type="entry name" value="Thioredoxin_domain"/>
</dbReference>
<evidence type="ECO:0000259" key="3">
    <source>
        <dbReference type="PROSITE" id="PS51352"/>
    </source>
</evidence>
<dbReference type="Proteomes" id="UP001142810">
    <property type="component" value="Unassembled WGS sequence"/>
</dbReference>
<accession>A0ABT3P895</accession>
<dbReference type="PROSITE" id="PS51352">
    <property type="entry name" value="THIOREDOXIN_2"/>
    <property type="match status" value="1"/>
</dbReference>
<keyword evidence="2" id="KW-0186">Copper</keyword>
<comment type="caution">
    <text evidence="4">The sequence shown here is derived from an EMBL/GenBank/DDBJ whole genome shotgun (WGS) entry which is preliminary data.</text>
</comment>
<reference evidence="4" key="1">
    <citation type="submission" date="2022-11" db="EMBL/GenBank/DDBJ databases">
        <title>Alteromonas sp. nov., isolated from sea water of the Qingdao.</title>
        <authorList>
            <person name="Wang Q."/>
        </authorList>
    </citation>
    <scope>NUCLEOTIDE SEQUENCE</scope>
    <source>
        <strain evidence="4">ASW11-7</strain>
    </source>
</reference>
<feature type="domain" description="Thioredoxin" evidence="3">
    <location>
        <begin position="42"/>
        <end position="214"/>
    </location>
</feature>
<dbReference type="EMBL" id="JAPFRD010000011">
    <property type="protein sequence ID" value="MCW8108998.1"/>
    <property type="molecule type" value="Genomic_DNA"/>
</dbReference>
<dbReference type="PANTHER" id="PTHR12151">
    <property type="entry name" value="ELECTRON TRANSPORT PROTIN SCO1/SENC FAMILY MEMBER"/>
    <property type="match status" value="1"/>
</dbReference>
<dbReference type="SUPFAM" id="SSF52833">
    <property type="entry name" value="Thioredoxin-like"/>
    <property type="match status" value="1"/>
</dbReference>
<name>A0ABT3P895_9ALTE</name>
<keyword evidence="5" id="KW-1185">Reference proteome</keyword>
<proteinExistence type="inferred from homology"/>